<organism evidence="1 2">
    <name type="scientific">Borrelia turicatae</name>
    <dbReference type="NCBI Taxonomy" id="142"/>
    <lineage>
        <taxon>Bacteria</taxon>
        <taxon>Pseudomonadati</taxon>
        <taxon>Spirochaetota</taxon>
        <taxon>Spirochaetia</taxon>
        <taxon>Spirochaetales</taxon>
        <taxon>Borreliaceae</taxon>
        <taxon>Borrelia</taxon>
    </lineage>
</organism>
<evidence type="ECO:0000313" key="2">
    <source>
        <dbReference type="Proteomes" id="UP000264231"/>
    </source>
</evidence>
<evidence type="ECO:0000313" key="1">
    <source>
        <dbReference type="EMBL" id="ANF34238.1"/>
    </source>
</evidence>
<reference evidence="1 2" key="1">
    <citation type="submission" date="2016-05" db="EMBL/GenBank/DDBJ databases">
        <title>Chromosome and linear plasmid sequence of a 2015 human isolate of tick-borne relapsing fever spirochete, Borrelia turicatae.</title>
        <authorList>
            <person name="Kingry L.C."/>
            <person name="Dhwani B."/>
            <person name="Replogle A."/>
            <person name="Sexton C."/>
            <person name="Rowe L."/>
            <person name="Stermole B.M."/>
            <person name="Christensen A.M."/>
            <person name="Schriefer M.E."/>
        </authorList>
    </citation>
    <scope>NUCLEOTIDE SEQUENCE [LARGE SCALE GENOMIC DNA]</scope>
    <source>
        <strain evidence="1 2">BTE5EL</strain>
    </source>
</reference>
<protein>
    <submittedName>
        <fullName evidence="1">Uncharacterized protein</fullName>
    </submittedName>
</protein>
<sequence>MVILKIMFLFFFLVSLNDLNASLNHRDKDISDILFIEAKDFDGTQRGLDMLYGSLEFNLRNSDSLYELSLRNDISLLDKIYLLRSAIDINNFTFVKPRDLYYQYFSLILRQNEDIDKNREIITIYDKLYGDLQSDKDLIYMRLEASSKLGDFKGSFSKVLADSFAMYSDDLRFFKWFLKEDKFFPSLFGKLKLKEDSFFSSDNIDFIFRNTTLNEVNSVALFTFLKNKSEKLNGLQSTYLLKYRLLTPDEAYMFFKKAPPKMIGEYKMFYDLLRDPSIRDEFLSHYKDLTGMYFVDDKNNAAVFENGVLVSFFSKIVDYSMDLNLGEKYFNKVYFKDKVPVRYENALLGYKVNYSVYPYVNMIEIDYSDKKHVYTFALDSFRYEIFDNYFNYNFDYVGINEFLIANVPEIFLPSMLSLNPKRVSVLDIQKNLIEKKTFNNSDIIEVKNYSSGNLVSIYRKINGSEKFNYIEIYDKGVLKVKKVILDDSFDVYHNIN</sequence>
<name>A0A172XCG8_BORTU</name>
<dbReference type="EMBL" id="CP015629">
    <property type="protein sequence ID" value="ANF34238.1"/>
    <property type="molecule type" value="Genomic_DNA"/>
</dbReference>
<dbReference type="Proteomes" id="UP000264231">
    <property type="component" value="Chromosome"/>
</dbReference>
<gene>
    <name evidence="1" type="ORF">A7978_04005</name>
</gene>
<proteinExistence type="predicted"/>
<dbReference type="AlphaFoldDB" id="A0A172XCG8"/>
<dbReference type="RefSeq" id="WP_011772722.1">
    <property type="nucleotide sequence ID" value="NZ_CP015629.1"/>
</dbReference>
<accession>A0A172XCG8</accession>
<dbReference type="OMA" id="KWFLKED"/>